<dbReference type="EMBL" id="CP095855">
    <property type="protein sequence ID" value="UPK71396.1"/>
    <property type="molecule type" value="Genomic_DNA"/>
</dbReference>
<keyword evidence="2" id="KW-0238">DNA-binding</keyword>
<dbReference type="SUPFAM" id="SSF51182">
    <property type="entry name" value="RmlC-like cupins"/>
    <property type="match status" value="1"/>
</dbReference>
<keyword evidence="1" id="KW-0805">Transcription regulation</keyword>
<dbReference type="InterPro" id="IPR018060">
    <property type="entry name" value="HTH_AraC"/>
</dbReference>
<dbReference type="InterPro" id="IPR014710">
    <property type="entry name" value="RmlC-like_jellyroll"/>
</dbReference>
<dbReference type="PANTHER" id="PTHR11019:SF199">
    <property type="entry name" value="HTH-TYPE TRANSCRIPTIONAL REGULATOR NIMR"/>
    <property type="match status" value="1"/>
</dbReference>
<sequence>MPIIYPFKPFKNMQPLAGYLSEIDVHPQSVYVLHEKVERRFSMHTHEKGQLTYVEGGIAYCNMPDRSYVIPARHYIWIPKHQQHYMQIKHSKATTTRNLYFYSHNDHLNPFYSRLGIYPVNELLLQMISYSARWERHVLPGDPGFSFLSAMKDILPDISTTALPVALPTTQHERLQPVLQYIAQHFDQQLTLESVSHQFDLSPRTLSRLFTNILDMSFVQYLKTLRVVKGIEMILQTNQTLSEIAYQTGYSSIAAFSKVFYQLTNKRPSSFQQDIY</sequence>
<proteinExistence type="predicted"/>
<dbReference type="InterPro" id="IPR009057">
    <property type="entry name" value="Homeodomain-like_sf"/>
</dbReference>
<dbReference type="SUPFAM" id="SSF46689">
    <property type="entry name" value="Homeodomain-like"/>
    <property type="match status" value="2"/>
</dbReference>
<dbReference type="InterPro" id="IPR003313">
    <property type="entry name" value="AraC-bd"/>
</dbReference>
<reference evidence="5 6" key="1">
    <citation type="submission" date="2022-04" db="EMBL/GenBank/DDBJ databases">
        <title>The arsenic-methylating capacity of Chitinophaga filiformis YT5 during chitin decomposition.</title>
        <authorList>
            <person name="Chen G."/>
            <person name="Liang Y."/>
        </authorList>
    </citation>
    <scope>NUCLEOTIDE SEQUENCE [LARGE SCALE GENOMIC DNA]</scope>
    <source>
        <strain evidence="5 6">YT5</strain>
    </source>
</reference>
<dbReference type="Pfam" id="PF02311">
    <property type="entry name" value="AraC_binding"/>
    <property type="match status" value="1"/>
</dbReference>
<evidence type="ECO:0000259" key="4">
    <source>
        <dbReference type="PROSITE" id="PS01124"/>
    </source>
</evidence>
<dbReference type="RefSeq" id="WP_247813475.1">
    <property type="nucleotide sequence ID" value="NZ_CP095855.1"/>
</dbReference>
<dbReference type="Pfam" id="PF12833">
    <property type="entry name" value="HTH_18"/>
    <property type="match status" value="1"/>
</dbReference>
<dbReference type="Gene3D" id="1.10.10.60">
    <property type="entry name" value="Homeodomain-like"/>
    <property type="match status" value="2"/>
</dbReference>
<keyword evidence="6" id="KW-1185">Reference proteome</keyword>
<feature type="domain" description="HTH araC/xylS-type" evidence="4">
    <location>
        <begin position="176"/>
        <end position="274"/>
    </location>
</feature>
<accession>A0ABY4I9F1</accession>
<dbReference type="PROSITE" id="PS01124">
    <property type="entry name" value="HTH_ARAC_FAMILY_2"/>
    <property type="match status" value="1"/>
</dbReference>
<dbReference type="Proteomes" id="UP000830198">
    <property type="component" value="Chromosome"/>
</dbReference>
<evidence type="ECO:0000313" key="5">
    <source>
        <dbReference type="EMBL" id="UPK71396.1"/>
    </source>
</evidence>
<organism evidence="5 6">
    <name type="scientific">Chitinophaga filiformis</name>
    <name type="common">Myxococcus filiformis</name>
    <name type="synonym">Flexibacter filiformis</name>
    <dbReference type="NCBI Taxonomy" id="104663"/>
    <lineage>
        <taxon>Bacteria</taxon>
        <taxon>Pseudomonadati</taxon>
        <taxon>Bacteroidota</taxon>
        <taxon>Chitinophagia</taxon>
        <taxon>Chitinophagales</taxon>
        <taxon>Chitinophagaceae</taxon>
        <taxon>Chitinophaga</taxon>
    </lineage>
</organism>
<keyword evidence="3" id="KW-0804">Transcription</keyword>
<dbReference type="PANTHER" id="PTHR11019">
    <property type="entry name" value="HTH-TYPE TRANSCRIPTIONAL REGULATOR NIMR"/>
    <property type="match status" value="1"/>
</dbReference>
<evidence type="ECO:0000256" key="1">
    <source>
        <dbReference type="ARBA" id="ARBA00023015"/>
    </source>
</evidence>
<protein>
    <submittedName>
        <fullName evidence="5">AraC family transcriptional regulator</fullName>
    </submittedName>
</protein>
<dbReference type="InterPro" id="IPR011051">
    <property type="entry name" value="RmlC_Cupin_sf"/>
</dbReference>
<name>A0ABY4I9F1_CHIFI</name>
<evidence type="ECO:0000313" key="6">
    <source>
        <dbReference type="Proteomes" id="UP000830198"/>
    </source>
</evidence>
<gene>
    <name evidence="5" type="ORF">MYF79_08915</name>
</gene>
<evidence type="ECO:0000256" key="3">
    <source>
        <dbReference type="ARBA" id="ARBA00023163"/>
    </source>
</evidence>
<evidence type="ECO:0000256" key="2">
    <source>
        <dbReference type="ARBA" id="ARBA00023125"/>
    </source>
</evidence>
<dbReference type="SMART" id="SM00342">
    <property type="entry name" value="HTH_ARAC"/>
    <property type="match status" value="1"/>
</dbReference>
<dbReference type="Gene3D" id="2.60.120.10">
    <property type="entry name" value="Jelly Rolls"/>
    <property type="match status" value="1"/>
</dbReference>